<keyword evidence="2" id="KW-1185">Reference proteome</keyword>
<gene>
    <name evidence="1" type="ORF">SAMN02745244_02942</name>
</gene>
<accession>A0A1M6KZ51</accession>
<dbReference type="AlphaFoldDB" id="A0A1M6KZ51"/>
<reference evidence="1 2" key="1">
    <citation type="submission" date="2016-11" db="EMBL/GenBank/DDBJ databases">
        <authorList>
            <person name="Jaros S."/>
            <person name="Januszkiewicz K."/>
            <person name="Wedrychowicz H."/>
        </authorList>
    </citation>
    <scope>NUCLEOTIDE SEQUENCE [LARGE SCALE GENOMIC DNA]</scope>
    <source>
        <strain evidence="1 2">DSM 12906</strain>
    </source>
</reference>
<name>A0A1M6KZ51_9ACTN</name>
<evidence type="ECO:0000313" key="1">
    <source>
        <dbReference type="EMBL" id="SHJ64122.1"/>
    </source>
</evidence>
<evidence type="ECO:0000313" key="2">
    <source>
        <dbReference type="Proteomes" id="UP000184512"/>
    </source>
</evidence>
<dbReference type="Proteomes" id="UP000184512">
    <property type="component" value="Unassembled WGS sequence"/>
</dbReference>
<organism evidence="1 2">
    <name type="scientific">Tessaracoccus bendigoensis DSM 12906</name>
    <dbReference type="NCBI Taxonomy" id="1123357"/>
    <lineage>
        <taxon>Bacteria</taxon>
        <taxon>Bacillati</taxon>
        <taxon>Actinomycetota</taxon>
        <taxon>Actinomycetes</taxon>
        <taxon>Propionibacteriales</taxon>
        <taxon>Propionibacteriaceae</taxon>
        <taxon>Tessaracoccus</taxon>
    </lineage>
</organism>
<dbReference type="EMBL" id="FQZG01000065">
    <property type="protein sequence ID" value="SHJ64122.1"/>
    <property type="molecule type" value="Genomic_DNA"/>
</dbReference>
<proteinExistence type="predicted"/>
<protein>
    <submittedName>
        <fullName evidence="1">Uncharacterized protein</fullName>
    </submittedName>
</protein>
<sequence length="35" mass="3561">MVYETEAPVLTTGAFTISRLGNRLAGSTSSNCAAA</sequence>